<keyword evidence="1" id="KW-0812">Transmembrane</keyword>
<dbReference type="AlphaFoldDB" id="A0A8J2UAD4"/>
<organism evidence="2 3">
    <name type="scientific">Puia dinghuensis</name>
    <dbReference type="NCBI Taxonomy" id="1792502"/>
    <lineage>
        <taxon>Bacteria</taxon>
        <taxon>Pseudomonadati</taxon>
        <taxon>Bacteroidota</taxon>
        <taxon>Chitinophagia</taxon>
        <taxon>Chitinophagales</taxon>
        <taxon>Chitinophagaceae</taxon>
        <taxon>Puia</taxon>
    </lineage>
</organism>
<dbReference type="Gene3D" id="2.60.40.1120">
    <property type="entry name" value="Carboxypeptidase-like, regulatory domain"/>
    <property type="match status" value="1"/>
</dbReference>
<dbReference type="EMBL" id="BMJC01000001">
    <property type="protein sequence ID" value="GGA89448.1"/>
    <property type="molecule type" value="Genomic_DNA"/>
</dbReference>
<dbReference type="InterPro" id="IPR008969">
    <property type="entry name" value="CarboxyPept-like_regulatory"/>
</dbReference>
<feature type="transmembrane region" description="Helical" evidence="1">
    <location>
        <begin position="86"/>
        <end position="107"/>
    </location>
</feature>
<accession>A0A8J2UAD4</accession>
<dbReference type="Proteomes" id="UP000607559">
    <property type="component" value="Unassembled WGS sequence"/>
</dbReference>
<evidence type="ECO:0000256" key="1">
    <source>
        <dbReference type="SAM" id="Phobius"/>
    </source>
</evidence>
<reference evidence="2" key="1">
    <citation type="journal article" date="2014" name="Int. J. Syst. Evol. Microbiol.">
        <title>Complete genome sequence of Corynebacterium casei LMG S-19264T (=DSM 44701T), isolated from a smear-ripened cheese.</title>
        <authorList>
            <consortium name="US DOE Joint Genome Institute (JGI-PGF)"/>
            <person name="Walter F."/>
            <person name="Albersmeier A."/>
            <person name="Kalinowski J."/>
            <person name="Ruckert C."/>
        </authorList>
    </citation>
    <scope>NUCLEOTIDE SEQUENCE</scope>
    <source>
        <strain evidence="2">CGMCC 1.15448</strain>
    </source>
</reference>
<evidence type="ECO:0008006" key="4">
    <source>
        <dbReference type="Google" id="ProtNLM"/>
    </source>
</evidence>
<keyword evidence="1" id="KW-0472">Membrane</keyword>
<dbReference type="Pfam" id="PF13715">
    <property type="entry name" value="CarbopepD_reg_2"/>
    <property type="match status" value="1"/>
</dbReference>
<evidence type="ECO:0000313" key="2">
    <source>
        <dbReference type="EMBL" id="GGA89448.1"/>
    </source>
</evidence>
<dbReference type="SUPFAM" id="SSF49464">
    <property type="entry name" value="Carboxypeptidase regulatory domain-like"/>
    <property type="match status" value="1"/>
</dbReference>
<keyword evidence="3" id="KW-1185">Reference proteome</keyword>
<evidence type="ECO:0000313" key="3">
    <source>
        <dbReference type="Proteomes" id="UP000607559"/>
    </source>
</evidence>
<keyword evidence="1" id="KW-1133">Transmembrane helix</keyword>
<comment type="caution">
    <text evidence="2">The sequence shown here is derived from an EMBL/GenBank/DDBJ whole genome shotgun (WGS) entry which is preliminary data.</text>
</comment>
<dbReference type="RefSeq" id="WP_188929308.1">
    <property type="nucleotide sequence ID" value="NZ_BMJC01000001.1"/>
</dbReference>
<protein>
    <recommendedName>
        <fullName evidence="4">TonB C-terminal domain-containing protein</fullName>
    </recommendedName>
</protein>
<gene>
    <name evidence="2" type="ORF">GCM10011511_10840</name>
</gene>
<sequence length="426" mass="46659">MNNTDNHTNSWSDADIRKYGKGELSAREMHELEKAALEDPFLSDALEGLAATPHPGEDLDELRARLATRVEEKKQRSRIGWFSRPAFRVAAAIILLAGLCFTAYNLLLNRKEPSPAASTVAKATEKPATVPLPLQPAPQQQPAAVADSTKAQDFVAVESHRQVNHTRKPAPITVTLRSTPAADTEFLAKEAADAQEAPKPAPTIAAQQGYLKNMAYKQAYPRLLFSGRVVDANDKPLAHAYLNLNGNTNTFTTTDNRGQFNFKVVARDTTQPMTVSLEGYQPTSFSLSTSTLTNNVIRLQEAKSSMDEVLVTGYGAKRRETLTAAPSDSDERLDSAWLKVFPVIGRLAYEQYLATAKKTLSVDSTIRGTERISFQVDQKGQLTEFKIEQSLSPAHDAGLIQLISGGPAWRLLRGKKARAIVSLSFP</sequence>
<proteinExistence type="predicted"/>
<reference evidence="2" key="2">
    <citation type="submission" date="2020-09" db="EMBL/GenBank/DDBJ databases">
        <authorList>
            <person name="Sun Q."/>
            <person name="Zhou Y."/>
        </authorList>
    </citation>
    <scope>NUCLEOTIDE SEQUENCE</scope>
    <source>
        <strain evidence="2">CGMCC 1.15448</strain>
    </source>
</reference>
<name>A0A8J2UAD4_9BACT</name>